<feature type="compositionally biased region" description="Polar residues" evidence="1">
    <location>
        <begin position="463"/>
        <end position="486"/>
    </location>
</feature>
<dbReference type="EMBL" id="MU004374">
    <property type="protein sequence ID" value="KAF2653812.1"/>
    <property type="molecule type" value="Genomic_DNA"/>
</dbReference>
<evidence type="ECO:0000256" key="1">
    <source>
        <dbReference type="SAM" id="MobiDB-lite"/>
    </source>
</evidence>
<keyword evidence="2" id="KW-0472">Membrane</keyword>
<reference evidence="3" key="1">
    <citation type="journal article" date="2020" name="Stud. Mycol.">
        <title>101 Dothideomycetes genomes: a test case for predicting lifestyles and emergence of pathogens.</title>
        <authorList>
            <person name="Haridas S."/>
            <person name="Albert R."/>
            <person name="Binder M."/>
            <person name="Bloem J."/>
            <person name="Labutti K."/>
            <person name="Salamov A."/>
            <person name="Andreopoulos B."/>
            <person name="Baker S."/>
            <person name="Barry K."/>
            <person name="Bills G."/>
            <person name="Bluhm B."/>
            <person name="Cannon C."/>
            <person name="Castanera R."/>
            <person name="Culley D."/>
            <person name="Daum C."/>
            <person name="Ezra D."/>
            <person name="Gonzalez J."/>
            <person name="Henrissat B."/>
            <person name="Kuo A."/>
            <person name="Liang C."/>
            <person name="Lipzen A."/>
            <person name="Lutzoni F."/>
            <person name="Magnuson J."/>
            <person name="Mondo S."/>
            <person name="Nolan M."/>
            <person name="Ohm R."/>
            <person name="Pangilinan J."/>
            <person name="Park H.-J."/>
            <person name="Ramirez L."/>
            <person name="Alfaro M."/>
            <person name="Sun H."/>
            <person name="Tritt A."/>
            <person name="Yoshinaga Y."/>
            <person name="Zwiers L.-H."/>
            <person name="Turgeon B."/>
            <person name="Goodwin S."/>
            <person name="Spatafora J."/>
            <person name="Crous P."/>
            <person name="Grigoriev I."/>
        </authorList>
    </citation>
    <scope>NUCLEOTIDE SEQUENCE</scope>
    <source>
        <strain evidence="3">CBS 122681</strain>
    </source>
</reference>
<keyword evidence="4" id="KW-1185">Reference proteome</keyword>
<evidence type="ECO:0000313" key="3">
    <source>
        <dbReference type="EMBL" id="KAF2653812.1"/>
    </source>
</evidence>
<feature type="region of interest" description="Disordered" evidence="1">
    <location>
        <begin position="195"/>
        <end position="274"/>
    </location>
</feature>
<keyword evidence="2" id="KW-0812">Transmembrane</keyword>
<dbReference type="AlphaFoldDB" id="A0A6A6T2A2"/>
<feature type="region of interest" description="Disordered" evidence="1">
    <location>
        <begin position="463"/>
        <end position="696"/>
    </location>
</feature>
<accession>A0A6A6T2A2</accession>
<feature type="compositionally biased region" description="Polar residues" evidence="1">
    <location>
        <begin position="498"/>
        <end position="515"/>
    </location>
</feature>
<proteinExistence type="predicted"/>
<protein>
    <submittedName>
        <fullName evidence="3">Uncharacterized protein</fullName>
    </submittedName>
</protein>
<evidence type="ECO:0000256" key="2">
    <source>
        <dbReference type="SAM" id="Phobius"/>
    </source>
</evidence>
<name>A0A6A6T2A2_9PLEO</name>
<feature type="compositionally biased region" description="Low complexity" evidence="1">
    <location>
        <begin position="676"/>
        <end position="687"/>
    </location>
</feature>
<evidence type="ECO:0000313" key="4">
    <source>
        <dbReference type="Proteomes" id="UP000799324"/>
    </source>
</evidence>
<organism evidence="3 4">
    <name type="scientific">Lophiostoma macrostomum CBS 122681</name>
    <dbReference type="NCBI Taxonomy" id="1314788"/>
    <lineage>
        <taxon>Eukaryota</taxon>
        <taxon>Fungi</taxon>
        <taxon>Dikarya</taxon>
        <taxon>Ascomycota</taxon>
        <taxon>Pezizomycotina</taxon>
        <taxon>Dothideomycetes</taxon>
        <taxon>Pleosporomycetidae</taxon>
        <taxon>Pleosporales</taxon>
        <taxon>Lophiostomataceae</taxon>
        <taxon>Lophiostoma</taxon>
    </lineage>
</organism>
<sequence>MHSCRNHDDVEAIFLNEHQFINDDFTYGVQEDTSEIIRFFWCLAFGLALTTGSSIAMTLTTSFVLGVIMTFFGKFSESAGMQHKVPPEAAAAGRKDLGVDHLFSSENDWKPQEGETRMTECAAKGLPLVEKHESKSREHFNIQWNLHLETHRAERYKSLCKGMRVKLAARKESENVGDQHALPDDLEQNQFHTMQQDASAENMSPPIVDSTDNGVSDDDSTPPKAGAVNQGTPRQHSKPSPENLNETVTSADERGTTQEKSNPLSQPESAEDDIDMEIDRTHVPEALYYLCVIPTPPQAHPQSHVALNPGYDGRFSLNRYTGQPRAWHPTPSSKLFLSYYEPGVWGLEDERNGFMVLEWVPDKQIWYCVSHGIALVYLDGVLQFVTGHPDEHLSSPEKPWNKDCAGPMWCNTPIPLSAYDFEQMARIIWAEHAERQAQQVAKENQRAEAAVQAAFNILLNKNQPQAASDQQAATEQPQQSAHQSQYDVEAQASAGMNHANSNTYSSAGAGQTQYASPDDHPITPDVFGKHGQQYNASSNNLDPDSSSYQVGDPSKQDLADQATTNTPEQYGYGQGSNPGASKSHGQKSKFFAKGQPKFTKSKKAGQKTSRFFEKGQSKFSNSKEAGQNSNANGKQHDCSQDVPSQSHQGCNSHGPLNAEAAGKPYVFGAGQPPPASSWSSHSQASAPSDRDGARNA</sequence>
<feature type="transmembrane region" description="Helical" evidence="2">
    <location>
        <begin position="39"/>
        <end position="72"/>
    </location>
</feature>
<feature type="compositionally biased region" description="Polar residues" evidence="1">
    <location>
        <begin position="229"/>
        <end position="250"/>
    </location>
</feature>
<dbReference type="Proteomes" id="UP000799324">
    <property type="component" value="Unassembled WGS sequence"/>
</dbReference>
<gene>
    <name evidence="3" type="ORF">K491DRAFT_500356</name>
</gene>
<feature type="compositionally biased region" description="Polar residues" evidence="1">
    <location>
        <begin position="532"/>
        <end position="549"/>
    </location>
</feature>
<feature type="compositionally biased region" description="Polar residues" evidence="1">
    <location>
        <begin position="258"/>
        <end position="268"/>
    </location>
</feature>
<feature type="compositionally biased region" description="Polar residues" evidence="1">
    <location>
        <begin position="641"/>
        <end position="651"/>
    </location>
</feature>
<keyword evidence="2" id="KW-1133">Transmembrane helix</keyword>
<feature type="compositionally biased region" description="Polar residues" evidence="1">
    <location>
        <begin position="617"/>
        <end position="633"/>
    </location>
</feature>